<gene>
    <name evidence="1" type="ORF">E7Z79_08960</name>
</gene>
<evidence type="ECO:0000313" key="1">
    <source>
        <dbReference type="EMBL" id="MBE6502548.1"/>
    </source>
</evidence>
<accession>A0A8T3VIP2</accession>
<sequence length="330" mass="38413">MRDMIDKSKLGYRKHVLEEFEFANGKILQDVEVEYTTRGTPKYDENGNVTNAIIYCHRFNENCLSIGNLHQLIGPESELADFNYFYISITSLGYPESCSPSTTNLKTDFPKYTIKDRVDFKRKFLADAFNITKVLGIIGAGIGGYEAYTWGCEYPDEMEFLLIGNSAYKTSNYRYIISKCIESVILSSDNYMDGSYDKNITKILSSVNLLIYSQYLSRKAFQNFSQEEIDILMDTFIDDGMSRDIYDLKYRNDAVLNYDVEDKLSNIKAKTWITSTKDDVYYSPEFDAYPLKDKIENIKITLFDAEDFVYKDDYSMFADQFREFLEEFKK</sequence>
<dbReference type="GO" id="GO:0004414">
    <property type="term" value="F:homoserine O-acetyltransferase activity"/>
    <property type="evidence" value="ECO:0007669"/>
    <property type="project" value="TreeGrafter"/>
</dbReference>
<dbReference type="PANTHER" id="PTHR32268:SF11">
    <property type="entry name" value="HOMOSERINE O-ACETYLTRANSFERASE"/>
    <property type="match status" value="1"/>
</dbReference>
<dbReference type="EMBL" id="SUTK01000074">
    <property type="protein sequence ID" value="MBE6502548.1"/>
    <property type="molecule type" value="Genomic_DNA"/>
</dbReference>
<name>A0A8T3VIP2_9EURY</name>
<dbReference type="PANTHER" id="PTHR32268">
    <property type="entry name" value="HOMOSERINE O-ACETYLTRANSFERASE"/>
    <property type="match status" value="1"/>
</dbReference>
<comment type="caution">
    <text evidence="1">The sequence shown here is derived from an EMBL/GenBank/DDBJ whole genome shotgun (WGS) entry which is preliminary data.</text>
</comment>
<protein>
    <recommendedName>
        <fullName evidence="3">Homoserine O-acetyltransferase</fullName>
    </recommendedName>
</protein>
<dbReference type="AlphaFoldDB" id="A0A8T3VIP2"/>
<evidence type="ECO:0008006" key="3">
    <source>
        <dbReference type="Google" id="ProtNLM"/>
    </source>
</evidence>
<dbReference type="GO" id="GO:0009086">
    <property type="term" value="P:methionine biosynthetic process"/>
    <property type="evidence" value="ECO:0007669"/>
    <property type="project" value="TreeGrafter"/>
</dbReference>
<organism evidence="1 2">
    <name type="scientific">Methanobrevibacter thaueri</name>
    <dbReference type="NCBI Taxonomy" id="190975"/>
    <lineage>
        <taxon>Archaea</taxon>
        <taxon>Methanobacteriati</taxon>
        <taxon>Methanobacteriota</taxon>
        <taxon>Methanomada group</taxon>
        <taxon>Methanobacteria</taxon>
        <taxon>Methanobacteriales</taxon>
        <taxon>Methanobacteriaceae</taxon>
        <taxon>Methanobrevibacter</taxon>
    </lineage>
</organism>
<reference evidence="1" key="1">
    <citation type="submission" date="2019-04" db="EMBL/GenBank/DDBJ databases">
        <title>Evolution of Biomass-Degrading Anaerobic Consortia Revealed by Metagenomics.</title>
        <authorList>
            <person name="Peng X."/>
        </authorList>
    </citation>
    <scope>NUCLEOTIDE SEQUENCE</scope>
    <source>
        <strain evidence="1">SIG18</strain>
    </source>
</reference>
<dbReference type="GO" id="GO:0009092">
    <property type="term" value="P:homoserine metabolic process"/>
    <property type="evidence" value="ECO:0007669"/>
    <property type="project" value="TreeGrafter"/>
</dbReference>
<dbReference type="Gene3D" id="3.40.50.1820">
    <property type="entry name" value="alpha/beta hydrolase"/>
    <property type="match status" value="1"/>
</dbReference>
<dbReference type="RefSeq" id="WP_303739621.1">
    <property type="nucleotide sequence ID" value="NZ_SUTK01000074.1"/>
</dbReference>
<dbReference type="InterPro" id="IPR029058">
    <property type="entry name" value="AB_hydrolase_fold"/>
</dbReference>
<proteinExistence type="predicted"/>
<dbReference type="Proteomes" id="UP000783037">
    <property type="component" value="Unassembled WGS sequence"/>
</dbReference>
<evidence type="ECO:0000313" key="2">
    <source>
        <dbReference type="Proteomes" id="UP000783037"/>
    </source>
</evidence>
<dbReference type="SUPFAM" id="SSF53474">
    <property type="entry name" value="alpha/beta-Hydrolases"/>
    <property type="match status" value="1"/>
</dbReference>
<dbReference type="InterPro" id="IPR008220">
    <property type="entry name" value="HAT_MetX-like"/>
</dbReference>